<evidence type="ECO:0000313" key="1">
    <source>
        <dbReference type="EMBL" id="KAL1858006.1"/>
    </source>
</evidence>
<proteinExistence type="predicted"/>
<comment type="caution">
    <text evidence="1">The sequence shown here is derived from an EMBL/GenBank/DDBJ whole genome shotgun (WGS) entry which is preliminary data.</text>
</comment>
<accession>A0ABR3WBH5</accession>
<sequence length="160" mass="17078">MLSDAIRGGRLSLSAPSLLLDIGRESLFQVRCWQELRRGESSKKNMVVVRETALGYFDLVELGSHACPNSTTLLSLPPCCAANGQVCSLPQTNLSSVGSITCFFPASVSVLPGPGVLPYRANCGALAHSLLCLRHELGLHKHEVVRQVAIVGPPSLSEPM</sequence>
<name>A0ABR3WBH5_9PEZI</name>
<reference evidence="1 2" key="1">
    <citation type="journal article" date="2024" name="Commun. Biol.">
        <title>Comparative genomic analysis of thermophilic fungi reveals convergent evolutionary adaptations and gene losses.</title>
        <authorList>
            <person name="Steindorff A.S."/>
            <person name="Aguilar-Pontes M.V."/>
            <person name="Robinson A.J."/>
            <person name="Andreopoulos B."/>
            <person name="LaButti K."/>
            <person name="Kuo A."/>
            <person name="Mondo S."/>
            <person name="Riley R."/>
            <person name="Otillar R."/>
            <person name="Haridas S."/>
            <person name="Lipzen A."/>
            <person name="Grimwood J."/>
            <person name="Schmutz J."/>
            <person name="Clum A."/>
            <person name="Reid I.D."/>
            <person name="Moisan M.C."/>
            <person name="Butler G."/>
            <person name="Nguyen T.T.M."/>
            <person name="Dewar K."/>
            <person name="Conant G."/>
            <person name="Drula E."/>
            <person name="Henrissat B."/>
            <person name="Hansel C."/>
            <person name="Singer S."/>
            <person name="Hutchinson M.I."/>
            <person name="de Vries R.P."/>
            <person name="Natvig D.O."/>
            <person name="Powell A.J."/>
            <person name="Tsang A."/>
            <person name="Grigoriev I.V."/>
        </authorList>
    </citation>
    <scope>NUCLEOTIDE SEQUENCE [LARGE SCALE GENOMIC DNA]</scope>
    <source>
        <strain evidence="1 2">ATCC 24622</strain>
    </source>
</reference>
<keyword evidence="2" id="KW-1185">Reference proteome</keyword>
<protein>
    <submittedName>
        <fullName evidence="1">Uncharacterized protein</fullName>
    </submittedName>
</protein>
<gene>
    <name evidence="1" type="ORF">VTK73DRAFT_7974</name>
</gene>
<evidence type="ECO:0000313" key="2">
    <source>
        <dbReference type="Proteomes" id="UP001586593"/>
    </source>
</evidence>
<organism evidence="1 2">
    <name type="scientific">Phialemonium thermophilum</name>
    <dbReference type="NCBI Taxonomy" id="223376"/>
    <lineage>
        <taxon>Eukaryota</taxon>
        <taxon>Fungi</taxon>
        <taxon>Dikarya</taxon>
        <taxon>Ascomycota</taxon>
        <taxon>Pezizomycotina</taxon>
        <taxon>Sordariomycetes</taxon>
        <taxon>Sordariomycetidae</taxon>
        <taxon>Cephalothecales</taxon>
        <taxon>Cephalothecaceae</taxon>
        <taxon>Phialemonium</taxon>
    </lineage>
</organism>
<dbReference type="EMBL" id="JAZHXJ010000543">
    <property type="protein sequence ID" value="KAL1858006.1"/>
    <property type="molecule type" value="Genomic_DNA"/>
</dbReference>
<dbReference type="Proteomes" id="UP001586593">
    <property type="component" value="Unassembled WGS sequence"/>
</dbReference>